<accession>A0A1Y2P8V4</accession>
<dbReference type="AlphaFoldDB" id="A0A1Y2P8V4"/>
<sequence>MMKSLILPPNEFLDHYILNAEFHRFAGISKNAYKFWKNVEIGRYQGTRIIFLHRNCILEKHQQALRQCSDLNGFVLASAFCSFTGLAPSHLVEKNNSSIYKLLELKEICGIKFVNLKKFYDFLGLNYHQHIYIEKCHFFSPAPFEKRIKITESMCVGYY</sequence>
<dbReference type="RefSeq" id="WP_079264411.1">
    <property type="nucleotide sequence ID" value="NZ_CYQH01000189.1"/>
</dbReference>
<evidence type="ECO:0000313" key="4">
    <source>
        <dbReference type="Proteomes" id="UP000194235"/>
    </source>
</evidence>
<name>A0A1Y2P8V4_CAMJU</name>
<organism evidence="1 6">
    <name type="scientific">Campylobacter jejuni</name>
    <dbReference type="NCBI Taxonomy" id="197"/>
    <lineage>
        <taxon>Bacteria</taxon>
        <taxon>Pseudomonadati</taxon>
        <taxon>Campylobacterota</taxon>
        <taxon>Epsilonproteobacteria</taxon>
        <taxon>Campylobacterales</taxon>
        <taxon>Campylobacteraceae</taxon>
        <taxon>Campylobacter</taxon>
    </lineage>
</organism>
<evidence type="ECO:0000313" key="1">
    <source>
        <dbReference type="EMBL" id="ECZ5737783.1"/>
    </source>
</evidence>
<reference evidence="1 6" key="3">
    <citation type="submission" date="2019-10" db="EMBL/GenBank/DDBJ databases">
        <authorList>
            <consortium name="PulseNet: The National Subtyping Network for Foodborne Disease Surveillance"/>
            <person name="Tarr C.L."/>
            <person name="Trees E."/>
            <person name="Katz L.S."/>
            <person name="Carleton-Romer H.A."/>
            <person name="Stroika S."/>
            <person name="Kucerova Z."/>
            <person name="Roache K.F."/>
            <person name="Sabol A.L."/>
            <person name="Besser J."/>
            <person name="Gerner-Smidt P."/>
        </authorList>
    </citation>
    <scope>NUCLEOTIDE SEQUENCE [LARGE SCALE GENOMIC DNA]</scope>
    <source>
        <strain evidence="1 6">PNUSAC012091</strain>
    </source>
</reference>
<evidence type="ECO:0000313" key="5">
    <source>
        <dbReference type="Proteomes" id="UP000287237"/>
    </source>
</evidence>
<dbReference type="Proteomes" id="UP000421425">
    <property type="component" value="Unassembled WGS sequence"/>
</dbReference>
<dbReference type="Proteomes" id="UP000287237">
    <property type="component" value="Unassembled WGS sequence"/>
</dbReference>
<dbReference type="EMBL" id="PRCK01000008">
    <property type="protein sequence ID" value="RTJ94653.1"/>
    <property type="molecule type" value="Genomic_DNA"/>
</dbReference>
<dbReference type="EMBL" id="AALHBX010000004">
    <property type="protein sequence ID" value="ECZ5737783.1"/>
    <property type="molecule type" value="Genomic_DNA"/>
</dbReference>
<evidence type="ECO:0000313" key="3">
    <source>
        <dbReference type="EMBL" id="RTJ94653.1"/>
    </source>
</evidence>
<evidence type="ECO:0000313" key="6">
    <source>
        <dbReference type="Proteomes" id="UP000421425"/>
    </source>
</evidence>
<proteinExistence type="predicted"/>
<evidence type="ECO:0000313" key="2">
    <source>
        <dbReference type="EMBL" id="OSY78547.1"/>
    </source>
</evidence>
<protein>
    <submittedName>
        <fullName evidence="1">Cysteine permease</fullName>
    </submittedName>
</protein>
<reference evidence="2 4" key="1">
    <citation type="submission" date="2017-03" db="EMBL/GenBank/DDBJ databases">
        <title>Characterization of Campylobacter jejuni water isolates.</title>
        <authorList>
            <person name="Nilsson A."/>
            <person name="Skarp A."/>
            <person name="Johansson C."/>
            <person name="Kaden R."/>
            <person name="Engstrand L."/>
            <person name="Rautelin H."/>
        </authorList>
    </citation>
    <scope>NUCLEOTIDE SEQUENCE [LARGE SCALE GENOMIC DNA]</scope>
    <source>
        <strain evidence="2 4">VA12</strain>
    </source>
</reference>
<dbReference type="Proteomes" id="UP000194235">
    <property type="component" value="Unassembled WGS sequence"/>
</dbReference>
<dbReference type="EMBL" id="NAAF01000002">
    <property type="protein sequence ID" value="OSY78547.1"/>
    <property type="molecule type" value="Genomic_DNA"/>
</dbReference>
<gene>
    <name evidence="2" type="ORF">B5Y32_01140</name>
    <name evidence="3" type="ORF">C3H42_08170</name>
    <name evidence="1" type="ORF">F8Y55_03795</name>
</gene>
<reference evidence="3 5" key="2">
    <citation type="journal article" date="2019" name="Appl. Environ. Microbiol.">
        <title>Population genetics and characterization of Campylobacter jejuni isolates in western jackdaws and game birds in Finland.</title>
        <authorList>
            <person name="Kovanen S."/>
            <person name="Rossi M."/>
            <person name="Pohja-Mykra M."/>
            <person name="Nieminen T."/>
            <person name="Raunio-Saarnisto M."/>
            <person name="Sauvala M."/>
            <person name="Fredriksson-Ahomaa M."/>
            <person name="Hanninen M.L."/>
            <person name="Kivisto R."/>
        </authorList>
    </citation>
    <scope>NUCLEOTIDE SEQUENCE [LARGE SCALE GENOMIC DNA]</scope>
    <source>
        <strain evidence="3 5">CB296</strain>
    </source>
</reference>
<comment type="caution">
    <text evidence="1">The sequence shown here is derived from an EMBL/GenBank/DDBJ whole genome shotgun (WGS) entry which is preliminary data.</text>
</comment>